<sequence>MTCDRVVTPPEILRGETTMTSKLVISALGLCVSGALSTTLASTPATTNQQITKRIDYLQAQINELRTQQKKERQKKKAPYRKCSKKSCKYHSSRLSIGPYLHKTPAFDGSDLIINVPTVREDARLLLLQHQLEEECRALGVPLPEMPRVVFSGKLEGQTSYGSTYAGSRNANINFSGAEFDTYVQANPWVSGYMALDYDPDELADGSRVFMNRAFIMIGNLSRFPFYTSIGQVYVPFGRYSSMMITTPVTQALGRTRARAITLGYQQTGNNALHAELYGYQGLTNNFSRSNHNDQWGTDVGYEFSNGDRVSGEIGASFISNLADSQGMQATAFLDNETLRHRVSALGVYGSLAIKPVVFIAEYISALKSFDINDVNFANRGARPTAFHTEANYTFKTGSKPSSIGIGYGHTSQALGVGLPQDRYSVFYNVNIWKDTNFALEYRHDVNYTRNAISTGTNPTPAKVVADLGKSDNVVTAQFDLYF</sequence>
<protein>
    <submittedName>
        <fullName evidence="2">Hypothetical exported protein</fullName>
    </submittedName>
</protein>
<name>A9KCK6_COXBN</name>
<reference evidence="2 3" key="1">
    <citation type="journal article" date="2009" name="Infect. Immun.">
        <title>Comparative genomics reveal extensive transposon-mediated genomic plasticity and diversity among potential effector proteins within the genus Coxiella.</title>
        <authorList>
            <person name="Beare P.A."/>
            <person name="Unsworth N."/>
            <person name="Andoh M."/>
            <person name="Voth D.E."/>
            <person name="Omsland A."/>
            <person name="Gilk S.D."/>
            <person name="Williams K.P."/>
            <person name="Sobral B.W."/>
            <person name="Kupko J.J.III."/>
            <person name="Porcella S.F."/>
            <person name="Samuel J.E."/>
            <person name="Heinzen R.A."/>
        </authorList>
    </citation>
    <scope>NUCLEOTIDE SEQUENCE [LARGE SCALE GENOMIC DNA]</scope>
    <source>
        <strain evidence="2 3">Dugway 5J108-111</strain>
    </source>
</reference>
<accession>A9KCK6</accession>
<dbReference type="NCBIfam" id="NF033652">
    <property type="entry name" value="LbtU_sider_porin"/>
    <property type="match status" value="1"/>
</dbReference>
<gene>
    <name evidence="2" type="ordered locus">CBUD_1137</name>
</gene>
<dbReference type="KEGG" id="cbd:CBUD_1137"/>
<dbReference type="RefSeq" id="WP_010957902.1">
    <property type="nucleotide sequence ID" value="NC_009727.1"/>
</dbReference>
<dbReference type="EMBL" id="CP000733">
    <property type="protein sequence ID" value="ABS78438.2"/>
    <property type="molecule type" value="Genomic_DNA"/>
</dbReference>
<dbReference type="AlphaFoldDB" id="A9KCK6"/>
<evidence type="ECO:0000313" key="3">
    <source>
        <dbReference type="Proteomes" id="UP000008555"/>
    </source>
</evidence>
<organism evidence="2 3">
    <name type="scientific">Coxiella burnetii (strain Dugway 5J108-111)</name>
    <dbReference type="NCBI Taxonomy" id="434922"/>
    <lineage>
        <taxon>Bacteria</taxon>
        <taxon>Pseudomonadati</taxon>
        <taxon>Pseudomonadota</taxon>
        <taxon>Gammaproteobacteria</taxon>
        <taxon>Legionellales</taxon>
        <taxon>Coxiellaceae</taxon>
        <taxon>Coxiella</taxon>
    </lineage>
</organism>
<dbReference type="HOGENOM" id="CLU_035501_0_0_6"/>
<proteinExistence type="predicted"/>
<keyword evidence="1" id="KW-0175">Coiled coil</keyword>
<feature type="coiled-coil region" evidence="1">
    <location>
        <begin position="48"/>
        <end position="75"/>
    </location>
</feature>
<evidence type="ECO:0000256" key="1">
    <source>
        <dbReference type="SAM" id="Coils"/>
    </source>
</evidence>
<evidence type="ECO:0000313" key="2">
    <source>
        <dbReference type="EMBL" id="ABS78438.2"/>
    </source>
</evidence>
<dbReference type="Proteomes" id="UP000008555">
    <property type="component" value="Chromosome"/>
</dbReference>